<dbReference type="InterPro" id="IPR029063">
    <property type="entry name" value="SAM-dependent_MTases_sf"/>
</dbReference>
<protein>
    <recommendedName>
        <fullName evidence="2">DNA methylase N-4/N-6 domain-containing protein</fullName>
    </recommendedName>
</protein>
<dbReference type="AlphaFoldDB" id="A0A380TDX0"/>
<sequence length="626" mass="70522">MGSGTTIGEAVKLGARAVGRDINPVAHFLVKNALAFHDRSKVLSTFQEIERDVGDQIKRYYRTTMPDGTVADVLYYFWVKTVECPQCNHHVDLFSSRIFAKHAYPKRYPDSRATCPSCGEINLVRHDAKEARCVGCAHDFDPQTGPANGHKATCPCCAHVFPIAKTIRESNAPPAHRIYAKLVLLPDGTKSYAAVSDEDRVLFAEASKALTERPDPYPIVAIEPGYNTNQALGYNYRYWHEMFNERQLLCLSILAARIREIADPVLRDLFTCLFSGTLEFNNMFTSYKGEGTGAVRHMFAHHILKPERVPLEANVWGTPKSSGSFMTMFEGRIRRALDYAADPFELRLEKRNGKAVSEKVYGLSEKIGFEVATEYDAFSIGKRVYLSCGDSSRTSLMDGMVDAVITDPPFFDNVHYSQLADFFHVWQRYILGDNGHWQAETTRSDAEVQNANEAAFTERLGAVWAEAHRVLKDDGVLAFTYHHSRPEGWRSVLHALMEAGFGITAAHPIKAEMSVAMPKHQAKEPIDLDIIVVCRKHSQLKPRRWNGDLWGTVTPIAAEQVRRLRDSGRRLSRNDVRIIVMAQLIRRLSISHDPQSALAMLETSAPEIDATIENLHCDKTRRIRNE</sequence>
<proteinExistence type="predicted"/>
<gene>
    <name evidence="1" type="ORF">DF3PB_310006</name>
</gene>
<evidence type="ECO:0008006" key="2">
    <source>
        <dbReference type="Google" id="ProtNLM"/>
    </source>
</evidence>
<reference evidence="1" key="1">
    <citation type="submission" date="2018-07" db="EMBL/GenBank/DDBJ databases">
        <authorList>
            <person name="Quirk P.G."/>
            <person name="Krulwich T.A."/>
        </authorList>
    </citation>
    <scope>NUCLEOTIDE SEQUENCE</scope>
</reference>
<dbReference type="GO" id="GO:0003676">
    <property type="term" value="F:nucleic acid binding"/>
    <property type="evidence" value="ECO:0007669"/>
    <property type="project" value="InterPro"/>
</dbReference>
<accession>A0A380TDX0</accession>
<dbReference type="InterPro" id="IPR002052">
    <property type="entry name" value="DNA_methylase_N6_adenine_CS"/>
</dbReference>
<dbReference type="Gene3D" id="3.40.50.150">
    <property type="entry name" value="Vaccinia Virus protein VP39"/>
    <property type="match status" value="1"/>
</dbReference>
<dbReference type="SUPFAM" id="SSF53335">
    <property type="entry name" value="S-adenosyl-L-methionine-dependent methyltransferases"/>
    <property type="match status" value="1"/>
</dbReference>
<dbReference type="GO" id="GO:0032259">
    <property type="term" value="P:methylation"/>
    <property type="evidence" value="ECO:0007669"/>
    <property type="project" value="InterPro"/>
</dbReference>
<name>A0A380TDX0_9ZZZZ</name>
<dbReference type="PROSITE" id="PS00092">
    <property type="entry name" value="N6_MTASE"/>
    <property type="match status" value="1"/>
</dbReference>
<evidence type="ECO:0000313" key="1">
    <source>
        <dbReference type="EMBL" id="SUS06665.1"/>
    </source>
</evidence>
<dbReference type="GO" id="GO:0008168">
    <property type="term" value="F:methyltransferase activity"/>
    <property type="evidence" value="ECO:0007669"/>
    <property type="project" value="InterPro"/>
</dbReference>
<dbReference type="EMBL" id="UIDG01000235">
    <property type="protein sequence ID" value="SUS06665.1"/>
    <property type="molecule type" value="Genomic_DNA"/>
</dbReference>
<organism evidence="1">
    <name type="scientific">metagenome</name>
    <dbReference type="NCBI Taxonomy" id="256318"/>
    <lineage>
        <taxon>unclassified sequences</taxon>
        <taxon>metagenomes</taxon>
    </lineage>
</organism>